<proteinExistence type="predicted"/>
<organism evidence="2 3">
    <name type="scientific">Pontibaca salina</name>
    <dbReference type="NCBI Taxonomy" id="2795731"/>
    <lineage>
        <taxon>Bacteria</taxon>
        <taxon>Pseudomonadati</taxon>
        <taxon>Pseudomonadota</taxon>
        <taxon>Alphaproteobacteria</taxon>
        <taxon>Rhodobacterales</taxon>
        <taxon>Roseobacteraceae</taxon>
        <taxon>Pontibaca</taxon>
    </lineage>
</organism>
<dbReference type="InterPro" id="IPR029058">
    <property type="entry name" value="AB_hydrolase_fold"/>
</dbReference>
<dbReference type="InterPro" id="IPR050266">
    <property type="entry name" value="AB_hydrolase_sf"/>
</dbReference>
<dbReference type="SUPFAM" id="SSF53474">
    <property type="entry name" value="alpha/beta-Hydrolases"/>
    <property type="match status" value="1"/>
</dbReference>
<gene>
    <name evidence="2" type="ORF">JAO82_13415</name>
</gene>
<dbReference type="RefSeq" id="WP_198686901.1">
    <property type="nucleotide sequence ID" value="NZ_JAEIJD010000015.1"/>
</dbReference>
<dbReference type="PANTHER" id="PTHR43798">
    <property type="entry name" value="MONOACYLGLYCEROL LIPASE"/>
    <property type="match status" value="1"/>
</dbReference>
<dbReference type="GO" id="GO:0016787">
    <property type="term" value="F:hydrolase activity"/>
    <property type="evidence" value="ECO:0007669"/>
    <property type="project" value="UniProtKB-KW"/>
</dbReference>
<reference evidence="2" key="1">
    <citation type="submission" date="2020-12" db="EMBL/GenBank/DDBJ databases">
        <title>Pontibaca salina gen. nov., sp. nov., isolated from marine sediment.</title>
        <authorList>
            <person name="Bo J."/>
            <person name="Wang S."/>
            <person name="Song X."/>
            <person name="Du Z."/>
        </authorList>
    </citation>
    <scope>NUCLEOTIDE SEQUENCE</scope>
    <source>
        <strain evidence="2">S1109L</strain>
    </source>
</reference>
<dbReference type="Gene3D" id="3.40.50.1820">
    <property type="entry name" value="alpha/beta hydrolase"/>
    <property type="match status" value="1"/>
</dbReference>
<protein>
    <submittedName>
        <fullName evidence="2">Alpha/beta hydrolase</fullName>
    </submittedName>
</protein>
<feature type="domain" description="AB hydrolase-1" evidence="1">
    <location>
        <begin position="27"/>
        <end position="242"/>
    </location>
</feature>
<dbReference type="PANTHER" id="PTHR43798:SF33">
    <property type="entry name" value="HYDROLASE, PUTATIVE (AFU_ORTHOLOGUE AFUA_2G14860)-RELATED"/>
    <property type="match status" value="1"/>
</dbReference>
<dbReference type="GO" id="GO:0016020">
    <property type="term" value="C:membrane"/>
    <property type="evidence" value="ECO:0007669"/>
    <property type="project" value="TreeGrafter"/>
</dbReference>
<name>A0A934HV80_9RHOB</name>
<dbReference type="InterPro" id="IPR000073">
    <property type="entry name" value="AB_hydrolase_1"/>
</dbReference>
<dbReference type="Proteomes" id="UP000613255">
    <property type="component" value="Unassembled WGS sequence"/>
</dbReference>
<keyword evidence="3" id="KW-1185">Reference proteome</keyword>
<evidence type="ECO:0000313" key="2">
    <source>
        <dbReference type="EMBL" id="MBI6630878.1"/>
    </source>
</evidence>
<comment type="caution">
    <text evidence="2">The sequence shown here is derived from an EMBL/GenBank/DDBJ whole genome shotgun (WGS) entry which is preliminary data.</text>
</comment>
<dbReference type="EMBL" id="JAEIJD010000015">
    <property type="protein sequence ID" value="MBI6630878.1"/>
    <property type="molecule type" value="Genomic_DNA"/>
</dbReference>
<evidence type="ECO:0000313" key="3">
    <source>
        <dbReference type="Proteomes" id="UP000613255"/>
    </source>
</evidence>
<sequence length="253" mass="27090">MLMFVESEAGRLECVASGSDSSGRTNVVLVHGIQGTAAIWAPIIPQLSDTRRILAPNLRGRAASFAPDVLEAYTMTAFASDLRAVIKQATGPIVLVGWSMGSLVALEYLKRYGAEGIIGLGLISGSSCLQVDGGKDAIWFHEETAEKLAEEAAGRVKRLQLTQAATDRAVAGSWLSARKADYRQELNSIKLPVLLIHGAEDPECPIEHAHSMANALPNARLEVWEDCGHLPMAHDPQRFASALEGFALSCETG</sequence>
<accession>A0A934HV80</accession>
<dbReference type="Pfam" id="PF12697">
    <property type="entry name" value="Abhydrolase_6"/>
    <property type="match status" value="1"/>
</dbReference>
<keyword evidence="2" id="KW-0378">Hydrolase</keyword>
<dbReference type="AlphaFoldDB" id="A0A934HV80"/>
<evidence type="ECO:0000259" key="1">
    <source>
        <dbReference type="Pfam" id="PF12697"/>
    </source>
</evidence>